<evidence type="ECO:0000313" key="2">
    <source>
        <dbReference type="Proteomes" id="UP000256645"/>
    </source>
</evidence>
<protein>
    <submittedName>
        <fullName evidence="1">Uncharacterized protein</fullName>
    </submittedName>
</protein>
<reference evidence="1 2" key="1">
    <citation type="journal article" date="2018" name="IMA Fungus">
        <title>IMA Genome-F 9: Draft genome sequence of Annulohypoxylon stygium, Aspergillus mulundensis, Berkeleyomyces basicola (syn. Thielaviopsis basicola), Ceratocystis smalleyi, two Cercospora beticola strains, Coleophoma cylindrospora, Fusarium fracticaudum, Phialophora cf. hyalina, and Morchella septimelata.</title>
        <authorList>
            <person name="Wingfield B.D."/>
            <person name="Bills G.F."/>
            <person name="Dong Y."/>
            <person name="Huang W."/>
            <person name="Nel W.J."/>
            <person name="Swalarsk-Parry B.S."/>
            <person name="Vaghefi N."/>
            <person name="Wilken P.M."/>
            <person name="An Z."/>
            <person name="de Beer Z.W."/>
            <person name="De Vos L."/>
            <person name="Chen L."/>
            <person name="Duong T.A."/>
            <person name="Gao Y."/>
            <person name="Hammerbacher A."/>
            <person name="Kikkert J.R."/>
            <person name="Li Y."/>
            <person name="Li H."/>
            <person name="Li K."/>
            <person name="Li Q."/>
            <person name="Liu X."/>
            <person name="Ma X."/>
            <person name="Naidoo K."/>
            <person name="Pethybridge S.J."/>
            <person name="Sun J."/>
            <person name="Steenkamp E.T."/>
            <person name="van der Nest M.A."/>
            <person name="van Wyk S."/>
            <person name="Wingfield M.J."/>
            <person name="Xiong C."/>
            <person name="Yue Q."/>
            <person name="Zhang X."/>
        </authorList>
    </citation>
    <scope>NUCLEOTIDE SEQUENCE [LARGE SCALE GENOMIC DNA]</scope>
    <source>
        <strain evidence="1 2">BP6252</strain>
    </source>
</reference>
<dbReference type="EMBL" id="PDLM01000004">
    <property type="protein sequence ID" value="RDW80310.1"/>
    <property type="molecule type" value="Genomic_DNA"/>
</dbReference>
<gene>
    <name evidence="1" type="ORF">BP6252_04948</name>
</gene>
<dbReference type="Pfam" id="PF11578">
    <property type="entry name" value="DUF3237"/>
    <property type="match status" value="1"/>
</dbReference>
<name>A0A3D8S2C7_9HELO</name>
<sequence length="143" mass="15724">MLTVKNQQTPTGTMKSLPGFKPEIDAEIVFGGDWLYFDPDKSRARINFKGIAKTKSGVPFSFYYAGIITIDEAIGKIFAFSPESKTIPFGNSTTLHTFEAGVPELKDLENCHWVGNGRFILGEDKGLTVESRISKVVPSTAMD</sequence>
<proteinExistence type="predicted"/>
<keyword evidence="2" id="KW-1185">Reference proteome</keyword>
<comment type="caution">
    <text evidence="1">The sequence shown here is derived from an EMBL/GenBank/DDBJ whole genome shotgun (WGS) entry which is preliminary data.</text>
</comment>
<dbReference type="AlphaFoldDB" id="A0A3D8S2C7"/>
<dbReference type="Proteomes" id="UP000256645">
    <property type="component" value="Unassembled WGS sequence"/>
</dbReference>
<dbReference type="Gene3D" id="2.40.160.20">
    <property type="match status" value="1"/>
</dbReference>
<organism evidence="1 2">
    <name type="scientific">Coleophoma cylindrospora</name>
    <dbReference type="NCBI Taxonomy" id="1849047"/>
    <lineage>
        <taxon>Eukaryota</taxon>
        <taxon>Fungi</taxon>
        <taxon>Dikarya</taxon>
        <taxon>Ascomycota</taxon>
        <taxon>Pezizomycotina</taxon>
        <taxon>Leotiomycetes</taxon>
        <taxon>Helotiales</taxon>
        <taxon>Dermateaceae</taxon>
        <taxon>Coleophoma</taxon>
    </lineage>
</organism>
<accession>A0A3D8S2C7</accession>
<evidence type="ECO:0000313" key="1">
    <source>
        <dbReference type="EMBL" id="RDW80310.1"/>
    </source>
</evidence>
<dbReference type="OrthoDB" id="2544694at2759"/>